<feature type="transmembrane region" description="Helical" evidence="2">
    <location>
        <begin position="6"/>
        <end position="23"/>
    </location>
</feature>
<dbReference type="Proteomes" id="UP000018877">
    <property type="component" value="Unassembled WGS sequence"/>
</dbReference>
<proteinExistence type="predicted"/>
<dbReference type="EMBL" id="ALAN01000015">
    <property type="protein sequence ID" value="ETI70482.1"/>
    <property type="molecule type" value="Genomic_DNA"/>
</dbReference>
<accession>A0AB94ITU2</accession>
<dbReference type="RefSeq" id="WP_024026619.1">
    <property type="nucleotide sequence ID" value="NZ_ALAN01000015.1"/>
</dbReference>
<evidence type="ECO:0000313" key="3">
    <source>
        <dbReference type="EMBL" id="ETI70482.1"/>
    </source>
</evidence>
<organism evidence="3 4">
    <name type="scientific">Neobacillus vireti LMG 21834</name>
    <dbReference type="NCBI Taxonomy" id="1131730"/>
    <lineage>
        <taxon>Bacteria</taxon>
        <taxon>Bacillati</taxon>
        <taxon>Bacillota</taxon>
        <taxon>Bacilli</taxon>
        <taxon>Bacillales</taxon>
        <taxon>Bacillaceae</taxon>
        <taxon>Neobacillus</taxon>
    </lineage>
</organism>
<reference evidence="3 4" key="1">
    <citation type="journal article" date="2014" name="Environ. Microbiol.">
        <title>The nitrate-ammonifying and nosZ-carrying bacterium Bacillus vireti is a potent source and sink for nitric and nitrous oxide under high nitrate conditions.</title>
        <authorList>
            <person name="Mania D."/>
            <person name="Heylen K."/>
            <person name="van Spanning R.J."/>
            <person name="Frostegard A."/>
        </authorList>
    </citation>
    <scope>NUCLEOTIDE SEQUENCE [LARGE SCALE GENOMIC DNA]</scope>
    <source>
        <strain evidence="3 4">LMG 21834</strain>
    </source>
</reference>
<dbReference type="AlphaFoldDB" id="A0AB94ITU2"/>
<dbReference type="InterPro" id="IPR002860">
    <property type="entry name" value="BNR_rpt"/>
</dbReference>
<dbReference type="CDD" id="cd15482">
    <property type="entry name" value="Sialidase_non-viral"/>
    <property type="match status" value="1"/>
</dbReference>
<evidence type="ECO:0000256" key="1">
    <source>
        <dbReference type="SAM" id="MobiDB-lite"/>
    </source>
</evidence>
<keyword evidence="4" id="KW-1185">Reference proteome</keyword>
<dbReference type="InterPro" id="IPR036278">
    <property type="entry name" value="Sialidase_sf"/>
</dbReference>
<keyword evidence="2" id="KW-1133">Transmembrane helix</keyword>
<feature type="region of interest" description="Disordered" evidence="1">
    <location>
        <begin position="31"/>
        <end position="50"/>
    </location>
</feature>
<name>A0AB94ITU2_9BACI</name>
<keyword evidence="2" id="KW-0472">Membrane</keyword>
<protein>
    <submittedName>
        <fullName evidence="3">Oxidoreductase</fullName>
    </submittedName>
</protein>
<gene>
    <name evidence="3" type="ORF">BAVI_01999</name>
</gene>
<sequence>MKNILLGISSLMVALLIIALIFFQSSIEPRKHQENQRTETQDSRKEQAEYTDGSIDYTFQNEQLKISFDKGKTWRTVPIAKDKLFAGEYSGNKQELIENSYILSTNRIAFLYSDGPDWSAKKIIFTYSLDQGDHWQDAVITNQYPSLRFRKIDFLNENFGYVILTGDRTVSQEMSNVYVTHDGGKSWQETNPTNVTRLIKDGGFVDEQTGFLSSGFINPEEPDLSVTQDGGNSWVKASIPIPDQFSKIFVTAELPFKEEDHLVVLINQEPSGDYQGGKVKGKFLSKDNGLTWEFFAEVEDSNI</sequence>
<evidence type="ECO:0000256" key="2">
    <source>
        <dbReference type="SAM" id="Phobius"/>
    </source>
</evidence>
<keyword evidence="2" id="KW-0812">Transmembrane</keyword>
<comment type="caution">
    <text evidence="3">The sequence shown here is derived from an EMBL/GenBank/DDBJ whole genome shotgun (WGS) entry which is preliminary data.</text>
</comment>
<dbReference type="Pfam" id="PF02012">
    <property type="entry name" value="BNR"/>
    <property type="match status" value="1"/>
</dbReference>
<dbReference type="SUPFAM" id="SSF50939">
    <property type="entry name" value="Sialidases"/>
    <property type="match status" value="1"/>
</dbReference>
<feature type="compositionally biased region" description="Basic and acidic residues" evidence="1">
    <location>
        <begin position="31"/>
        <end position="48"/>
    </location>
</feature>
<dbReference type="Gene3D" id="2.130.10.10">
    <property type="entry name" value="YVTN repeat-like/Quinoprotein amine dehydrogenase"/>
    <property type="match status" value="1"/>
</dbReference>
<evidence type="ECO:0000313" key="4">
    <source>
        <dbReference type="Proteomes" id="UP000018877"/>
    </source>
</evidence>
<dbReference type="InterPro" id="IPR015943">
    <property type="entry name" value="WD40/YVTN_repeat-like_dom_sf"/>
</dbReference>